<gene>
    <name evidence="9" type="ORF">DQ384_34180</name>
</gene>
<evidence type="ECO:0000256" key="3">
    <source>
        <dbReference type="ARBA" id="ARBA00023125"/>
    </source>
</evidence>
<dbReference type="SUPFAM" id="SSF52172">
    <property type="entry name" value="CheY-like"/>
    <property type="match status" value="1"/>
</dbReference>
<dbReference type="InterPro" id="IPR058245">
    <property type="entry name" value="NreC/VraR/RcsB-like_REC"/>
</dbReference>
<keyword evidence="1 5" id="KW-0597">Phosphoprotein</keyword>
<feature type="region of interest" description="Disordered" evidence="6">
    <location>
        <begin position="1"/>
        <end position="30"/>
    </location>
</feature>
<dbReference type="PROSITE" id="PS00622">
    <property type="entry name" value="HTH_LUXR_1"/>
    <property type="match status" value="1"/>
</dbReference>
<dbReference type="EMBL" id="QOIL01000026">
    <property type="protein sequence ID" value="RCG23408.1"/>
    <property type="molecule type" value="Genomic_DNA"/>
</dbReference>
<evidence type="ECO:0000256" key="1">
    <source>
        <dbReference type="ARBA" id="ARBA00022553"/>
    </source>
</evidence>
<dbReference type="PANTHER" id="PTHR43214:SF24">
    <property type="entry name" value="TRANSCRIPTIONAL REGULATORY PROTEIN NARL-RELATED"/>
    <property type="match status" value="1"/>
</dbReference>
<sequence length="260" mass="28342">MRRPHDHPGGQGIRSGGTPRHARSFRTARARHLRRCHPLRTGRIGPVRVLVADDQELVRTGFQMILDAQPDIEVVAAVPDGAAAVEQARRLRPDVCLLDIRMPRLDGLEVTKILAGPGVPDPMRVVIVTTFDLDEYVYGALRAGACGFLLKDSGPTLLIEAVRAAANGDALVSPSVTVRLLRHLARPAAVQGRPPRDPLTEREFDVVRLVARGRTNQEVAAELFVSLSTVKTHLGSIQAKLGARNRVEIAAWAWESGVVR</sequence>
<evidence type="ECO:0000313" key="9">
    <source>
        <dbReference type="EMBL" id="RCG23408.1"/>
    </source>
</evidence>
<dbReference type="SUPFAM" id="SSF46894">
    <property type="entry name" value="C-terminal effector domain of the bipartite response regulators"/>
    <property type="match status" value="1"/>
</dbReference>
<evidence type="ECO:0000256" key="2">
    <source>
        <dbReference type="ARBA" id="ARBA00023015"/>
    </source>
</evidence>
<dbReference type="InterPro" id="IPR001789">
    <property type="entry name" value="Sig_transdc_resp-reg_receiver"/>
</dbReference>
<dbReference type="Gene3D" id="3.40.50.2300">
    <property type="match status" value="1"/>
</dbReference>
<dbReference type="Pfam" id="PF00072">
    <property type="entry name" value="Response_reg"/>
    <property type="match status" value="1"/>
</dbReference>
<evidence type="ECO:0000313" key="10">
    <source>
        <dbReference type="Proteomes" id="UP000253094"/>
    </source>
</evidence>
<comment type="caution">
    <text evidence="9">The sequence shown here is derived from an EMBL/GenBank/DDBJ whole genome shotgun (WGS) entry which is preliminary data.</text>
</comment>
<accession>A0A367EZ36</accession>
<feature type="domain" description="HTH luxR-type" evidence="7">
    <location>
        <begin position="192"/>
        <end position="257"/>
    </location>
</feature>
<reference evidence="9 10" key="1">
    <citation type="submission" date="2018-06" db="EMBL/GenBank/DDBJ databases">
        <title>Sphaerisporangium craniellae sp. nov., isolated from a marine sponge in the South China Sea.</title>
        <authorList>
            <person name="Li L."/>
        </authorList>
    </citation>
    <scope>NUCLEOTIDE SEQUENCE [LARGE SCALE GENOMIC DNA]</scope>
    <source>
        <strain evidence="9 10">CCTCC AA 208026</strain>
    </source>
</reference>
<protein>
    <submittedName>
        <fullName evidence="9">DNA-binding response regulator</fullName>
    </submittedName>
</protein>
<feature type="compositionally biased region" description="Basic residues" evidence="6">
    <location>
        <begin position="20"/>
        <end position="30"/>
    </location>
</feature>
<dbReference type="InterPro" id="IPR011006">
    <property type="entry name" value="CheY-like_superfamily"/>
</dbReference>
<evidence type="ECO:0000256" key="5">
    <source>
        <dbReference type="PROSITE-ProRule" id="PRU00169"/>
    </source>
</evidence>
<evidence type="ECO:0000259" key="7">
    <source>
        <dbReference type="PROSITE" id="PS50043"/>
    </source>
</evidence>
<dbReference type="OrthoDB" id="9808843at2"/>
<proteinExistence type="predicted"/>
<keyword evidence="3 9" id="KW-0238">DNA-binding</keyword>
<feature type="domain" description="Response regulatory" evidence="8">
    <location>
        <begin position="48"/>
        <end position="166"/>
    </location>
</feature>
<dbReference type="PRINTS" id="PR00038">
    <property type="entry name" value="HTHLUXR"/>
</dbReference>
<dbReference type="GO" id="GO:0003677">
    <property type="term" value="F:DNA binding"/>
    <property type="evidence" value="ECO:0007669"/>
    <property type="project" value="UniProtKB-KW"/>
</dbReference>
<dbReference type="PROSITE" id="PS50043">
    <property type="entry name" value="HTH_LUXR_2"/>
    <property type="match status" value="1"/>
</dbReference>
<dbReference type="InterPro" id="IPR000792">
    <property type="entry name" value="Tscrpt_reg_LuxR_C"/>
</dbReference>
<evidence type="ECO:0000259" key="8">
    <source>
        <dbReference type="PROSITE" id="PS50110"/>
    </source>
</evidence>
<dbReference type="PROSITE" id="PS50110">
    <property type="entry name" value="RESPONSE_REGULATORY"/>
    <property type="match status" value="1"/>
</dbReference>
<dbReference type="PANTHER" id="PTHR43214">
    <property type="entry name" value="TWO-COMPONENT RESPONSE REGULATOR"/>
    <property type="match status" value="1"/>
</dbReference>
<keyword evidence="10" id="KW-1185">Reference proteome</keyword>
<organism evidence="9 10">
    <name type="scientific">Sphaerisporangium album</name>
    <dbReference type="NCBI Taxonomy" id="509200"/>
    <lineage>
        <taxon>Bacteria</taxon>
        <taxon>Bacillati</taxon>
        <taxon>Actinomycetota</taxon>
        <taxon>Actinomycetes</taxon>
        <taxon>Streptosporangiales</taxon>
        <taxon>Streptosporangiaceae</taxon>
        <taxon>Sphaerisporangium</taxon>
    </lineage>
</organism>
<dbReference type="GO" id="GO:0000160">
    <property type="term" value="P:phosphorelay signal transduction system"/>
    <property type="evidence" value="ECO:0007669"/>
    <property type="project" value="InterPro"/>
</dbReference>
<dbReference type="Pfam" id="PF00196">
    <property type="entry name" value="GerE"/>
    <property type="match status" value="1"/>
</dbReference>
<dbReference type="SMART" id="SM00448">
    <property type="entry name" value="REC"/>
    <property type="match status" value="1"/>
</dbReference>
<dbReference type="InterPro" id="IPR039420">
    <property type="entry name" value="WalR-like"/>
</dbReference>
<dbReference type="InterPro" id="IPR016032">
    <property type="entry name" value="Sig_transdc_resp-reg_C-effctor"/>
</dbReference>
<dbReference type="CDD" id="cd06170">
    <property type="entry name" value="LuxR_C_like"/>
    <property type="match status" value="1"/>
</dbReference>
<keyword evidence="2" id="KW-0805">Transcription regulation</keyword>
<dbReference type="AlphaFoldDB" id="A0A367EZ36"/>
<evidence type="ECO:0000256" key="6">
    <source>
        <dbReference type="SAM" id="MobiDB-lite"/>
    </source>
</evidence>
<dbReference type="SMART" id="SM00421">
    <property type="entry name" value="HTH_LUXR"/>
    <property type="match status" value="1"/>
</dbReference>
<name>A0A367EZ36_9ACTN</name>
<dbReference type="GO" id="GO:0006355">
    <property type="term" value="P:regulation of DNA-templated transcription"/>
    <property type="evidence" value="ECO:0007669"/>
    <property type="project" value="InterPro"/>
</dbReference>
<dbReference type="CDD" id="cd17535">
    <property type="entry name" value="REC_NarL-like"/>
    <property type="match status" value="1"/>
</dbReference>
<evidence type="ECO:0000256" key="4">
    <source>
        <dbReference type="ARBA" id="ARBA00023163"/>
    </source>
</evidence>
<dbReference type="Proteomes" id="UP000253094">
    <property type="component" value="Unassembled WGS sequence"/>
</dbReference>
<feature type="modified residue" description="4-aspartylphosphate" evidence="5">
    <location>
        <position position="99"/>
    </location>
</feature>
<keyword evidence="4" id="KW-0804">Transcription</keyword>